<keyword evidence="1" id="KW-1133">Transmembrane helix</keyword>
<organism evidence="4 5">
    <name type="scientific">Umbra pygmaea</name>
    <name type="common">Eastern mudminnow</name>
    <dbReference type="NCBI Taxonomy" id="75934"/>
    <lineage>
        <taxon>Eukaryota</taxon>
        <taxon>Metazoa</taxon>
        <taxon>Chordata</taxon>
        <taxon>Craniata</taxon>
        <taxon>Vertebrata</taxon>
        <taxon>Euteleostomi</taxon>
        <taxon>Actinopterygii</taxon>
        <taxon>Neopterygii</taxon>
        <taxon>Teleostei</taxon>
        <taxon>Protacanthopterygii</taxon>
        <taxon>Esociformes</taxon>
        <taxon>Umbridae</taxon>
        <taxon>Umbra</taxon>
    </lineage>
</organism>
<keyword evidence="1" id="KW-0472">Membrane</keyword>
<dbReference type="EMBL" id="JAGEUA010000002">
    <property type="protein sequence ID" value="KAL1005539.1"/>
    <property type="molecule type" value="Genomic_DNA"/>
</dbReference>
<dbReference type="InterPro" id="IPR007110">
    <property type="entry name" value="Ig-like_dom"/>
</dbReference>
<keyword evidence="2" id="KW-0732">Signal</keyword>
<dbReference type="InterPro" id="IPR003599">
    <property type="entry name" value="Ig_sub"/>
</dbReference>
<feature type="domain" description="Ig-like" evidence="3">
    <location>
        <begin position="139"/>
        <end position="208"/>
    </location>
</feature>
<reference evidence="4 5" key="1">
    <citation type="submission" date="2024-06" db="EMBL/GenBank/DDBJ databases">
        <authorList>
            <person name="Pan Q."/>
            <person name="Wen M."/>
            <person name="Jouanno E."/>
            <person name="Zahm M."/>
            <person name="Klopp C."/>
            <person name="Cabau C."/>
            <person name="Louis A."/>
            <person name="Berthelot C."/>
            <person name="Parey E."/>
            <person name="Roest Crollius H."/>
            <person name="Montfort J."/>
            <person name="Robinson-Rechavi M."/>
            <person name="Bouchez O."/>
            <person name="Lampietro C."/>
            <person name="Lopez Roques C."/>
            <person name="Donnadieu C."/>
            <person name="Postlethwait J."/>
            <person name="Bobe J."/>
            <person name="Verreycken H."/>
            <person name="Guiguen Y."/>
        </authorList>
    </citation>
    <scope>NUCLEOTIDE SEQUENCE [LARGE SCALE GENOMIC DNA]</scope>
    <source>
        <strain evidence="4">Up_M1</strain>
        <tissue evidence="4">Testis</tissue>
    </source>
</reference>
<evidence type="ECO:0000256" key="1">
    <source>
        <dbReference type="SAM" id="Phobius"/>
    </source>
</evidence>
<dbReference type="PROSITE" id="PS50835">
    <property type="entry name" value="IG_LIKE"/>
    <property type="match status" value="1"/>
</dbReference>
<accession>A0ABD0XC99</accession>
<dbReference type="PANTHER" id="PTHR46013:SF4">
    <property type="entry name" value="B-CELL RECEPTOR CD22-RELATED"/>
    <property type="match status" value="1"/>
</dbReference>
<keyword evidence="1" id="KW-0812">Transmembrane</keyword>
<dbReference type="InterPro" id="IPR013106">
    <property type="entry name" value="Ig_V-set"/>
</dbReference>
<comment type="caution">
    <text evidence="4">The sequence shown here is derived from an EMBL/GenBank/DDBJ whole genome shotgun (WGS) entry which is preliminary data.</text>
</comment>
<dbReference type="InterPro" id="IPR036179">
    <property type="entry name" value="Ig-like_dom_sf"/>
</dbReference>
<evidence type="ECO:0000313" key="5">
    <source>
        <dbReference type="Proteomes" id="UP001557470"/>
    </source>
</evidence>
<evidence type="ECO:0000256" key="2">
    <source>
        <dbReference type="SAM" id="SignalP"/>
    </source>
</evidence>
<evidence type="ECO:0000259" key="3">
    <source>
        <dbReference type="PROSITE" id="PS50835"/>
    </source>
</evidence>
<dbReference type="InterPro" id="IPR013783">
    <property type="entry name" value="Ig-like_fold"/>
</dbReference>
<feature type="transmembrane region" description="Helical" evidence="1">
    <location>
        <begin position="218"/>
        <end position="242"/>
    </location>
</feature>
<dbReference type="AlphaFoldDB" id="A0ABD0XC99"/>
<dbReference type="SUPFAM" id="SSF48726">
    <property type="entry name" value="Immunoglobulin"/>
    <property type="match status" value="2"/>
</dbReference>
<dbReference type="Pfam" id="PF07686">
    <property type="entry name" value="V-set"/>
    <property type="match status" value="1"/>
</dbReference>
<keyword evidence="5" id="KW-1185">Reference proteome</keyword>
<dbReference type="PANTHER" id="PTHR46013">
    <property type="entry name" value="VASCULAR CELL ADHESION MOLECULE 1"/>
    <property type="match status" value="1"/>
</dbReference>
<proteinExistence type="predicted"/>
<protein>
    <recommendedName>
        <fullName evidence="3">Ig-like domain-containing protein</fullName>
    </recommendedName>
</protein>
<sequence>MSLRTTGSVLMVFLCSVTVVLVQHVWSVCDVRDVLNPGWGVTYTTKSICVLKGSTVNLSCSYMYPSGHRVNTTFWFTKCDNPDFVNLMNDSDYTGRVKYSSNQINTNTLTITDLRLNDSAIYWFRFLTNQPGGKWNGYPGVNLTVTGIQGVVTSESTSNTLTCKTMCTPPGNHTYIWYKNGKHIDESTSPQYKTSVYSNYEDSYSCAVKGHEDLHSPVVWKAVVGVTVFVLVLICLSGFMCFRQRRKTASKSTSYQEGNTRGTADFGQVGSSPVYEIVSSKDMTSNAAQTANTENQEDLHYASVHFSSSKNQEVPLYSTNQKLEEDVQYAAVNCSAYTLPPNNEDPSMIYSTVHKPRDKRT</sequence>
<dbReference type="SMART" id="SM00409">
    <property type="entry name" value="IG"/>
    <property type="match status" value="2"/>
</dbReference>
<dbReference type="Gene3D" id="2.60.40.10">
    <property type="entry name" value="Immunoglobulins"/>
    <property type="match status" value="2"/>
</dbReference>
<feature type="signal peptide" evidence="2">
    <location>
        <begin position="1"/>
        <end position="27"/>
    </location>
</feature>
<name>A0ABD0XC99_UMBPY</name>
<dbReference type="Proteomes" id="UP001557470">
    <property type="component" value="Unassembled WGS sequence"/>
</dbReference>
<evidence type="ECO:0000313" key="4">
    <source>
        <dbReference type="EMBL" id="KAL1005539.1"/>
    </source>
</evidence>
<feature type="chain" id="PRO_5044844458" description="Ig-like domain-containing protein" evidence="2">
    <location>
        <begin position="28"/>
        <end position="361"/>
    </location>
</feature>
<gene>
    <name evidence="4" type="ORF">UPYG_G00060390</name>
</gene>